<evidence type="ECO:0000259" key="1">
    <source>
        <dbReference type="PROSITE" id="PS50844"/>
    </source>
</evidence>
<protein>
    <recommendedName>
        <fullName evidence="1">AFP-like domain-containing protein</fullName>
    </recommendedName>
</protein>
<dbReference type="PANTHER" id="PTHR42966">
    <property type="entry name" value="N-ACETYLNEURAMINATE SYNTHASE"/>
    <property type="match status" value="1"/>
</dbReference>
<comment type="caution">
    <text evidence="2">The sequence shown here is derived from an EMBL/GenBank/DDBJ whole genome shotgun (WGS) entry which is preliminary data.</text>
</comment>
<dbReference type="SMART" id="SM00858">
    <property type="entry name" value="SAF"/>
    <property type="match status" value="1"/>
</dbReference>
<dbReference type="InterPro" id="IPR036732">
    <property type="entry name" value="AFP_Neu5c_C_sf"/>
</dbReference>
<feature type="domain" description="AFP-like" evidence="1">
    <location>
        <begin position="43"/>
        <end position="100"/>
    </location>
</feature>
<dbReference type="Pfam" id="PF08666">
    <property type="entry name" value="SAF"/>
    <property type="match status" value="1"/>
</dbReference>
<accession>A0A0F9IN22</accession>
<dbReference type="Gene3D" id="3.90.1210.10">
    <property type="entry name" value="Antifreeze-like/N-acetylneuraminic acid synthase C-terminal domain"/>
    <property type="match status" value="1"/>
</dbReference>
<dbReference type="PROSITE" id="PS50844">
    <property type="entry name" value="AFP_LIKE"/>
    <property type="match status" value="1"/>
</dbReference>
<sequence>MSLEPWELKKYIDYARQVKVICGENKKEPLDEELLIRKEATFSIVAKEFISKGKIIKRDMLSFKRPAMGISPIYIEKVVGSFAKKDIQFDEAITYEHFHF</sequence>
<organism evidence="2">
    <name type="scientific">marine sediment metagenome</name>
    <dbReference type="NCBI Taxonomy" id="412755"/>
    <lineage>
        <taxon>unclassified sequences</taxon>
        <taxon>metagenomes</taxon>
        <taxon>ecological metagenomes</taxon>
    </lineage>
</organism>
<reference evidence="2" key="1">
    <citation type="journal article" date="2015" name="Nature">
        <title>Complex archaea that bridge the gap between prokaryotes and eukaryotes.</title>
        <authorList>
            <person name="Spang A."/>
            <person name="Saw J.H."/>
            <person name="Jorgensen S.L."/>
            <person name="Zaremba-Niedzwiedzka K."/>
            <person name="Martijn J."/>
            <person name="Lind A.E."/>
            <person name="van Eijk R."/>
            <person name="Schleper C."/>
            <person name="Guy L."/>
            <person name="Ettema T.J."/>
        </authorList>
    </citation>
    <scope>NUCLEOTIDE SEQUENCE</scope>
</reference>
<dbReference type="InterPro" id="IPR057736">
    <property type="entry name" value="SAF_PseI/NeuA/NeuB"/>
</dbReference>
<dbReference type="CDD" id="cd11615">
    <property type="entry name" value="SAF_NeuB_like"/>
    <property type="match status" value="1"/>
</dbReference>
<dbReference type="SUPFAM" id="SSF51269">
    <property type="entry name" value="AFP III-like domain"/>
    <property type="match status" value="1"/>
</dbReference>
<proteinExistence type="predicted"/>
<dbReference type="AlphaFoldDB" id="A0A0F9IN22"/>
<evidence type="ECO:0000313" key="2">
    <source>
        <dbReference type="EMBL" id="KKM21204.1"/>
    </source>
</evidence>
<name>A0A0F9IN22_9ZZZZ</name>
<dbReference type="EMBL" id="LAZR01013601">
    <property type="protein sequence ID" value="KKM21204.1"/>
    <property type="molecule type" value="Genomic_DNA"/>
</dbReference>
<dbReference type="PANTHER" id="PTHR42966:SF1">
    <property type="entry name" value="SIALIC ACID SYNTHASE"/>
    <property type="match status" value="1"/>
</dbReference>
<dbReference type="InterPro" id="IPR051690">
    <property type="entry name" value="PseI-like"/>
</dbReference>
<gene>
    <name evidence="2" type="ORF">LCGC14_1637780</name>
</gene>
<dbReference type="InterPro" id="IPR013974">
    <property type="entry name" value="SAF"/>
</dbReference>
<dbReference type="InterPro" id="IPR006190">
    <property type="entry name" value="SAF_AFP_Neu5Ac"/>
</dbReference>
<dbReference type="GO" id="GO:0047444">
    <property type="term" value="F:N-acylneuraminate-9-phosphate synthase activity"/>
    <property type="evidence" value="ECO:0007669"/>
    <property type="project" value="TreeGrafter"/>
</dbReference>